<sequence>MAVRNIGAARAPLSFSTALPETTRVSCHGAGSMQSSAMRKWHFVCLHRRSLTEQAHQRKYKRNRKVTRHLCGRLRTNPSQKRSLVQAVLGLGGGKEGAMARAV</sequence>
<protein>
    <submittedName>
        <fullName evidence="2">Uncharacterized protein</fullName>
    </submittedName>
</protein>
<gene>
    <name evidence="2" type="ORF">TWF106_010764</name>
    <name evidence="1" type="ORF">TWF788_006416</name>
</gene>
<dbReference type="EMBL" id="JAABOE010000031">
    <property type="protein sequence ID" value="KAF3181957.1"/>
    <property type="molecule type" value="Genomic_DNA"/>
</dbReference>
<dbReference type="EMBL" id="WIWS01000081">
    <property type="protein sequence ID" value="KAF3210233.1"/>
    <property type="molecule type" value="Genomic_DNA"/>
</dbReference>
<dbReference type="Proteomes" id="UP000472727">
    <property type="component" value="Unassembled WGS sequence"/>
</dbReference>
<dbReference type="Proteomes" id="UP000479691">
    <property type="component" value="Unassembled WGS sequence"/>
</dbReference>
<evidence type="ECO:0000313" key="1">
    <source>
        <dbReference type="EMBL" id="KAF3181957.1"/>
    </source>
</evidence>
<proteinExistence type="predicted"/>
<dbReference type="AlphaFoldDB" id="A0A7C8UHP6"/>
<name>A0A7C8UHP6_ORBOL</name>
<comment type="caution">
    <text evidence="2">The sequence shown here is derived from an EMBL/GenBank/DDBJ whole genome shotgun (WGS) entry which is preliminary data.</text>
</comment>
<organism evidence="2 3">
    <name type="scientific">Orbilia oligospora</name>
    <name type="common">Nematode-trapping fungus</name>
    <name type="synonym">Arthrobotrys oligospora</name>
    <dbReference type="NCBI Taxonomy" id="2813651"/>
    <lineage>
        <taxon>Eukaryota</taxon>
        <taxon>Fungi</taxon>
        <taxon>Dikarya</taxon>
        <taxon>Ascomycota</taxon>
        <taxon>Pezizomycotina</taxon>
        <taxon>Orbiliomycetes</taxon>
        <taxon>Orbiliales</taxon>
        <taxon>Orbiliaceae</taxon>
        <taxon>Orbilia</taxon>
    </lineage>
</organism>
<evidence type="ECO:0000313" key="4">
    <source>
        <dbReference type="Proteomes" id="UP000479691"/>
    </source>
</evidence>
<reference evidence="3 4" key="1">
    <citation type="submission" date="2019-06" db="EMBL/GenBank/DDBJ databases">
        <authorList>
            <person name="Palmer J.M."/>
        </authorList>
    </citation>
    <scope>NUCLEOTIDE SEQUENCE [LARGE SCALE GENOMIC DNA]</scope>
    <source>
        <strain evidence="2 3">TWF106</strain>
        <strain evidence="1 4">TWF788</strain>
    </source>
</reference>
<evidence type="ECO:0000313" key="3">
    <source>
        <dbReference type="Proteomes" id="UP000472727"/>
    </source>
</evidence>
<accession>A0A7C8UHP6</accession>
<evidence type="ECO:0000313" key="2">
    <source>
        <dbReference type="EMBL" id="KAF3210233.1"/>
    </source>
</evidence>